<dbReference type="PANTHER" id="PTHR43464:SF19">
    <property type="entry name" value="UBIQUINONE BIOSYNTHESIS O-METHYLTRANSFERASE, MITOCHONDRIAL"/>
    <property type="match status" value="1"/>
</dbReference>
<protein>
    <submittedName>
        <fullName evidence="6">Class I SAM-dependent methyltransferase</fullName>
    </submittedName>
</protein>
<feature type="compositionally biased region" description="Acidic residues" evidence="4">
    <location>
        <begin position="8"/>
        <end position="19"/>
    </location>
</feature>
<organism evidence="6 7">
    <name type="scientific">Nocardioides donggukensis</name>
    <dbReference type="NCBI Taxonomy" id="2774019"/>
    <lineage>
        <taxon>Bacteria</taxon>
        <taxon>Bacillati</taxon>
        <taxon>Actinomycetota</taxon>
        <taxon>Actinomycetes</taxon>
        <taxon>Propionibacteriales</taxon>
        <taxon>Nocardioidaceae</taxon>
        <taxon>Nocardioides</taxon>
    </lineage>
</organism>
<evidence type="ECO:0000256" key="2">
    <source>
        <dbReference type="ARBA" id="ARBA00022679"/>
    </source>
</evidence>
<evidence type="ECO:0000313" key="7">
    <source>
        <dbReference type="Proteomes" id="UP000616839"/>
    </source>
</evidence>
<reference evidence="6" key="1">
    <citation type="submission" date="2020-09" db="EMBL/GenBank/DDBJ databases">
        <title>Nocardioides sp. strain MJB4 16S ribosomal RNA gene Genome sequencing and assembly.</title>
        <authorList>
            <person name="Kim I."/>
        </authorList>
    </citation>
    <scope>NUCLEOTIDE SEQUENCE</scope>
    <source>
        <strain evidence="6">MJB4</strain>
    </source>
</reference>
<dbReference type="CDD" id="cd02440">
    <property type="entry name" value="AdoMet_MTases"/>
    <property type="match status" value="1"/>
</dbReference>
<feature type="domain" description="Methyltransferase type 11" evidence="5">
    <location>
        <begin position="49"/>
        <end position="143"/>
    </location>
</feature>
<dbReference type="Pfam" id="PF08241">
    <property type="entry name" value="Methyltransf_11"/>
    <property type="match status" value="1"/>
</dbReference>
<evidence type="ECO:0000313" key="6">
    <source>
        <dbReference type="EMBL" id="MBD8870718.1"/>
    </source>
</evidence>
<dbReference type="Gene3D" id="3.40.50.150">
    <property type="entry name" value="Vaccinia Virus protein VP39"/>
    <property type="match status" value="1"/>
</dbReference>
<accession>A0A927PZS4</accession>
<evidence type="ECO:0000256" key="1">
    <source>
        <dbReference type="ARBA" id="ARBA00022603"/>
    </source>
</evidence>
<dbReference type="AlphaFoldDB" id="A0A927PZS4"/>
<keyword evidence="2" id="KW-0808">Transferase</keyword>
<keyword evidence="7" id="KW-1185">Reference proteome</keyword>
<gene>
    <name evidence="6" type="ORF">IE331_13880</name>
</gene>
<evidence type="ECO:0000256" key="3">
    <source>
        <dbReference type="ARBA" id="ARBA00022691"/>
    </source>
</evidence>
<proteinExistence type="predicted"/>
<sequence length="196" mass="20876">MSHHPADWDAEASTFDDEPDHGLTDPATREAWRSLLRAALPAAPARIADLGCGTGTLTVLLAEEGHRVHGVDFAPAMVERARRKAQDAGLDVDLTVADAAAPGLEPAAYDAVLCRHVLWALPDPVAALRGWFDLLAPGGRLVLVEGRWGTGAGIGPGECRRLVELAGGTAEVRPLPDPVYWGRPIDDERYLVVGRA</sequence>
<dbReference type="EMBL" id="JACYXZ010000004">
    <property type="protein sequence ID" value="MBD8870718.1"/>
    <property type="molecule type" value="Genomic_DNA"/>
</dbReference>
<dbReference type="GO" id="GO:0032259">
    <property type="term" value="P:methylation"/>
    <property type="evidence" value="ECO:0007669"/>
    <property type="project" value="UniProtKB-KW"/>
</dbReference>
<dbReference type="GO" id="GO:0008757">
    <property type="term" value="F:S-adenosylmethionine-dependent methyltransferase activity"/>
    <property type="evidence" value="ECO:0007669"/>
    <property type="project" value="InterPro"/>
</dbReference>
<name>A0A927PZS4_9ACTN</name>
<dbReference type="Proteomes" id="UP000616839">
    <property type="component" value="Unassembled WGS sequence"/>
</dbReference>
<feature type="region of interest" description="Disordered" evidence="4">
    <location>
        <begin position="1"/>
        <end position="26"/>
    </location>
</feature>
<evidence type="ECO:0000259" key="5">
    <source>
        <dbReference type="Pfam" id="PF08241"/>
    </source>
</evidence>
<keyword evidence="3" id="KW-0949">S-adenosyl-L-methionine</keyword>
<dbReference type="InterPro" id="IPR013216">
    <property type="entry name" value="Methyltransf_11"/>
</dbReference>
<evidence type="ECO:0000256" key="4">
    <source>
        <dbReference type="SAM" id="MobiDB-lite"/>
    </source>
</evidence>
<dbReference type="InterPro" id="IPR029063">
    <property type="entry name" value="SAM-dependent_MTases_sf"/>
</dbReference>
<keyword evidence="1 6" id="KW-0489">Methyltransferase</keyword>
<dbReference type="SUPFAM" id="SSF53335">
    <property type="entry name" value="S-adenosyl-L-methionine-dependent methyltransferases"/>
    <property type="match status" value="1"/>
</dbReference>
<dbReference type="PANTHER" id="PTHR43464">
    <property type="entry name" value="METHYLTRANSFERASE"/>
    <property type="match status" value="1"/>
</dbReference>
<dbReference type="RefSeq" id="WP_192144066.1">
    <property type="nucleotide sequence ID" value="NZ_JACYXZ010000004.1"/>
</dbReference>
<comment type="caution">
    <text evidence="6">The sequence shown here is derived from an EMBL/GenBank/DDBJ whole genome shotgun (WGS) entry which is preliminary data.</text>
</comment>